<evidence type="ECO:0000313" key="2">
    <source>
        <dbReference type="EMBL" id="AQP46945.1"/>
    </source>
</evidence>
<organism evidence="2 3">
    <name type="scientific">Tessaracoccus aquimaris</name>
    <dbReference type="NCBI Taxonomy" id="1332264"/>
    <lineage>
        <taxon>Bacteria</taxon>
        <taxon>Bacillati</taxon>
        <taxon>Actinomycetota</taxon>
        <taxon>Actinomycetes</taxon>
        <taxon>Propionibacteriales</taxon>
        <taxon>Propionibacteriaceae</taxon>
        <taxon>Tessaracoccus</taxon>
    </lineage>
</organism>
<evidence type="ECO:0000313" key="3">
    <source>
        <dbReference type="Proteomes" id="UP000188145"/>
    </source>
</evidence>
<dbReference type="EMBL" id="CP019606">
    <property type="protein sequence ID" value="AQP46945.1"/>
    <property type="molecule type" value="Genomic_DNA"/>
</dbReference>
<name>A0A1Q2CLJ4_9ACTN</name>
<keyword evidence="1" id="KW-1133">Transmembrane helix</keyword>
<feature type="transmembrane region" description="Helical" evidence="1">
    <location>
        <begin position="58"/>
        <end position="78"/>
    </location>
</feature>
<dbReference type="RefSeq" id="WP_077685261.1">
    <property type="nucleotide sequence ID" value="NZ_CP019606.1"/>
</dbReference>
<keyword evidence="1" id="KW-0472">Membrane</keyword>
<dbReference type="Proteomes" id="UP000188145">
    <property type="component" value="Chromosome"/>
</dbReference>
<gene>
    <name evidence="2" type="ORF">BW730_04825</name>
</gene>
<feature type="transmembrane region" description="Helical" evidence="1">
    <location>
        <begin position="20"/>
        <end position="38"/>
    </location>
</feature>
<keyword evidence="3" id="KW-1185">Reference proteome</keyword>
<evidence type="ECO:0000256" key="1">
    <source>
        <dbReference type="SAM" id="Phobius"/>
    </source>
</evidence>
<feature type="transmembrane region" description="Helical" evidence="1">
    <location>
        <begin position="85"/>
        <end position="103"/>
    </location>
</feature>
<sequence length="104" mass="11318">MIDPLDFDPMDARTARNIKIVVSIAIASLWAFFLYIQVVFSTRFFPSAEVPNPGGVSIAVGVLVIAVSVVVAAATVWFTRRLPAGFIAVIHILVMIALFALTWI</sequence>
<protein>
    <submittedName>
        <fullName evidence="2">Uncharacterized protein</fullName>
    </submittedName>
</protein>
<accession>A0A1Q2CLJ4</accession>
<dbReference type="AlphaFoldDB" id="A0A1Q2CLJ4"/>
<dbReference type="KEGG" id="tes:BW730_04825"/>
<keyword evidence="1" id="KW-0812">Transmembrane</keyword>
<proteinExistence type="predicted"/>
<reference evidence="3" key="1">
    <citation type="submission" date="2017-02" db="EMBL/GenBank/DDBJ databases">
        <title>Tessaracoccus aquaemaris sp. nov., isolated from the intestine of a Korean rockfish, Sebastes schlegelii, in a marine aquaculture pond.</title>
        <authorList>
            <person name="Tak E.J."/>
            <person name="Bae J.-W."/>
        </authorList>
    </citation>
    <scope>NUCLEOTIDE SEQUENCE [LARGE SCALE GENOMIC DNA]</scope>
    <source>
        <strain evidence="3">NSG39</strain>
    </source>
</reference>